<keyword evidence="5" id="KW-0547">Nucleotide-binding</keyword>
<dbReference type="GO" id="GO:0046872">
    <property type="term" value="F:metal ion binding"/>
    <property type="evidence" value="ECO:0007669"/>
    <property type="project" value="UniProtKB-KW"/>
</dbReference>
<evidence type="ECO:0000256" key="11">
    <source>
        <dbReference type="SAM" id="SignalP"/>
    </source>
</evidence>
<keyword evidence="4" id="KW-0479">Metal-binding</keyword>
<dbReference type="OrthoDB" id="391988at2759"/>
<evidence type="ECO:0000256" key="4">
    <source>
        <dbReference type="ARBA" id="ARBA00022723"/>
    </source>
</evidence>
<dbReference type="Gene3D" id="3.40.50.300">
    <property type="entry name" value="P-loop containing nucleotide triphosphate hydrolases"/>
    <property type="match status" value="1"/>
</dbReference>
<comment type="caution">
    <text evidence="13">The sequence shown here is derived from an EMBL/GenBank/DDBJ whole genome shotgun (WGS) entry which is preliminary data.</text>
</comment>
<feature type="compositionally biased region" description="Basic and acidic residues" evidence="10">
    <location>
        <begin position="99"/>
        <end position="117"/>
    </location>
</feature>
<dbReference type="InterPro" id="IPR027417">
    <property type="entry name" value="P-loop_NTPase"/>
</dbReference>
<keyword evidence="8" id="KW-0717">Septation</keyword>
<evidence type="ECO:0000256" key="10">
    <source>
        <dbReference type="SAM" id="MobiDB-lite"/>
    </source>
</evidence>
<evidence type="ECO:0000313" key="14">
    <source>
        <dbReference type="Proteomes" id="UP000355283"/>
    </source>
</evidence>
<dbReference type="PANTHER" id="PTHR11649:SF13">
    <property type="entry name" value="ENGB-TYPE G DOMAIN-CONTAINING PROTEIN"/>
    <property type="match status" value="1"/>
</dbReference>
<comment type="cofactor">
    <cofactor evidence="1">
        <name>Mg(2+)</name>
        <dbReference type="ChEBI" id="CHEBI:18420"/>
    </cofactor>
</comment>
<feature type="signal peptide" evidence="11">
    <location>
        <begin position="1"/>
        <end position="20"/>
    </location>
</feature>
<evidence type="ECO:0000256" key="5">
    <source>
        <dbReference type="ARBA" id="ARBA00022741"/>
    </source>
</evidence>
<keyword evidence="3" id="KW-0132">Cell division</keyword>
<dbReference type="GO" id="GO:0005525">
    <property type="term" value="F:GTP binding"/>
    <property type="evidence" value="ECO:0007669"/>
    <property type="project" value="UniProtKB-KW"/>
</dbReference>
<dbReference type="NCBIfam" id="TIGR03598">
    <property type="entry name" value="GTPase_YsxC"/>
    <property type="match status" value="1"/>
</dbReference>
<evidence type="ECO:0000256" key="3">
    <source>
        <dbReference type="ARBA" id="ARBA00022618"/>
    </source>
</evidence>
<dbReference type="Pfam" id="PF01926">
    <property type="entry name" value="MMR_HSR1"/>
    <property type="match status" value="1"/>
</dbReference>
<evidence type="ECO:0000256" key="8">
    <source>
        <dbReference type="ARBA" id="ARBA00023210"/>
    </source>
</evidence>
<feature type="domain" description="EngB-type G" evidence="12">
    <location>
        <begin position="476"/>
        <end position="659"/>
    </location>
</feature>
<evidence type="ECO:0000256" key="9">
    <source>
        <dbReference type="ARBA" id="ARBA00023306"/>
    </source>
</evidence>
<accession>A0A4D9D8J4</accession>
<dbReference type="CDD" id="cd01876">
    <property type="entry name" value="YihA_EngB"/>
    <property type="match status" value="1"/>
</dbReference>
<evidence type="ECO:0000256" key="1">
    <source>
        <dbReference type="ARBA" id="ARBA00001946"/>
    </source>
</evidence>
<keyword evidence="9" id="KW-0131">Cell cycle</keyword>
<evidence type="ECO:0000256" key="7">
    <source>
        <dbReference type="ARBA" id="ARBA00023134"/>
    </source>
</evidence>
<dbReference type="EMBL" id="SDOX01000007">
    <property type="protein sequence ID" value="TFJ86697.1"/>
    <property type="molecule type" value="Genomic_DNA"/>
</dbReference>
<organism evidence="13 14">
    <name type="scientific">Nannochloropsis salina CCMP1776</name>
    <dbReference type="NCBI Taxonomy" id="1027361"/>
    <lineage>
        <taxon>Eukaryota</taxon>
        <taxon>Sar</taxon>
        <taxon>Stramenopiles</taxon>
        <taxon>Ochrophyta</taxon>
        <taxon>Eustigmatophyceae</taxon>
        <taxon>Eustigmatales</taxon>
        <taxon>Monodopsidaceae</taxon>
        <taxon>Microchloropsis</taxon>
        <taxon>Microchloropsis salina</taxon>
    </lineage>
</organism>
<name>A0A4D9D8J4_9STRA</name>
<protein>
    <recommendedName>
        <fullName evidence="12">EngB-type G domain-containing protein</fullName>
    </recommendedName>
</protein>
<reference evidence="13 14" key="1">
    <citation type="submission" date="2019-01" db="EMBL/GenBank/DDBJ databases">
        <title>Nuclear Genome Assembly of the Microalgal Biofuel strain Nannochloropsis salina CCMP1776.</title>
        <authorList>
            <person name="Hovde B."/>
        </authorList>
    </citation>
    <scope>NUCLEOTIDE SEQUENCE [LARGE SCALE GENOMIC DNA]</scope>
    <source>
        <strain evidence="13 14">CCMP1776</strain>
    </source>
</reference>
<keyword evidence="11" id="KW-0732">Signal</keyword>
<dbReference type="InterPro" id="IPR019987">
    <property type="entry name" value="GTP-bd_ribosome_bio_YsxC"/>
</dbReference>
<feature type="compositionally biased region" description="Basic and acidic residues" evidence="10">
    <location>
        <begin position="145"/>
        <end position="168"/>
    </location>
</feature>
<dbReference type="PANTHER" id="PTHR11649">
    <property type="entry name" value="MSS1/TRME-RELATED GTP-BINDING PROTEIN"/>
    <property type="match status" value="1"/>
</dbReference>
<gene>
    <name evidence="13" type="ORF">NSK_001785</name>
</gene>
<feature type="region of interest" description="Disordered" evidence="10">
    <location>
        <begin position="86"/>
        <end position="117"/>
    </location>
</feature>
<sequence>MHKRRCSSLLGLWAIRTLYALNRAGVGAFQSRGLSGPGLLGIGGPRAGQKQPFHHQSRGYPYPSSPVLYHNGNLWLPPKRHAGAMASKGAGELRPADSSAREDEGKRHEGLGAEDEKLEFSEADLAALEQEFFTENPKARRRRLRESNRRAKEQELKKKGKNGAKESRGPSSPHNEAGKEKAALQREAGPASATNEEEALRQAKIYRKVEAPKRLVELAGIAAAGGFLTPQVLKVVARAEMELRRPDLASLVLEEAFTCWREKLSRLEEGEGGKEGGEMEEELAACYAEAMKWLCRLSSGREGGREGGKEGGKGLERKAESRSREEEVGDRRGKSMATALDILALLGLTGGREGGREGGGEGEGIGVLRLSNDAALGMLTTVTKAMLKKEDISGASRLLRTVVRWHLPPPMEICNELLRLQGKQRRVDAMFVTLDLMREGGAHPDTDSYQHLANTLVRSVDFVAGAVSMETLPTRMLPEVCFIGRSNVGKSSLLNMVCNRKDLAYVSKRPGKTQQFNYFLVNDKTKSAFYMVDVPGVGYAKVPLAEKSKWASFFESYLAQRSSLKVVFHLIDSRHGPLAQDLMTMEAMRASLRPGVQYVIILTKADKKDGKVSPSLKQQVADALDAHQLKETTPVLVTSAVNRLGRDEVWRYLRLAVIKPEENR</sequence>
<dbReference type="GO" id="GO:0051301">
    <property type="term" value="P:cell division"/>
    <property type="evidence" value="ECO:0007669"/>
    <property type="project" value="UniProtKB-KW"/>
</dbReference>
<dbReference type="SUPFAM" id="SSF52540">
    <property type="entry name" value="P-loop containing nucleoside triphosphate hydrolases"/>
    <property type="match status" value="1"/>
</dbReference>
<dbReference type="Proteomes" id="UP000355283">
    <property type="component" value="Unassembled WGS sequence"/>
</dbReference>
<keyword evidence="6" id="KW-0460">Magnesium</keyword>
<dbReference type="InterPro" id="IPR030393">
    <property type="entry name" value="G_ENGB_dom"/>
</dbReference>
<feature type="region of interest" description="Disordered" evidence="10">
    <location>
        <begin position="40"/>
        <end position="59"/>
    </location>
</feature>
<evidence type="ECO:0000256" key="6">
    <source>
        <dbReference type="ARBA" id="ARBA00022842"/>
    </source>
</evidence>
<feature type="region of interest" description="Disordered" evidence="10">
    <location>
        <begin position="129"/>
        <end position="196"/>
    </location>
</feature>
<keyword evidence="7" id="KW-0342">GTP-binding</keyword>
<comment type="similarity">
    <text evidence="2">Belongs to the TRAFAC class TrmE-Era-EngA-EngB-Septin-like GTPase superfamily. EngB GTPase family.</text>
</comment>
<feature type="chain" id="PRO_5020026066" description="EngB-type G domain-containing protein" evidence="11">
    <location>
        <begin position="21"/>
        <end position="664"/>
    </location>
</feature>
<feature type="region of interest" description="Disordered" evidence="10">
    <location>
        <begin position="301"/>
        <end position="333"/>
    </location>
</feature>
<dbReference type="HAMAP" id="MF_00321">
    <property type="entry name" value="GTPase_EngB"/>
    <property type="match status" value="1"/>
</dbReference>
<feature type="compositionally biased region" description="Basic and acidic residues" evidence="10">
    <location>
        <begin position="302"/>
        <end position="333"/>
    </location>
</feature>
<dbReference type="InterPro" id="IPR006073">
    <property type="entry name" value="GTP-bd"/>
</dbReference>
<dbReference type="AlphaFoldDB" id="A0A4D9D8J4"/>
<evidence type="ECO:0000256" key="2">
    <source>
        <dbReference type="ARBA" id="ARBA00009638"/>
    </source>
</evidence>
<evidence type="ECO:0000259" key="12">
    <source>
        <dbReference type="PROSITE" id="PS51706"/>
    </source>
</evidence>
<keyword evidence="14" id="KW-1185">Reference proteome</keyword>
<dbReference type="PROSITE" id="PS51706">
    <property type="entry name" value="G_ENGB"/>
    <property type="match status" value="1"/>
</dbReference>
<proteinExistence type="inferred from homology"/>
<evidence type="ECO:0000313" key="13">
    <source>
        <dbReference type="EMBL" id="TFJ86697.1"/>
    </source>
</evidence>